<feature type="chain" id="PRO_5013884465" description="DUF423 domain-containing protein" evidence="7">
    <location>
        <begin position="19"/>
        <end position="117"/>
    </location>
</feature>
<dbReference type="GO" id="GO:0005886">
    <property type="term" value="C:plasma membrane"/>
    <property type="evidence" value="ECO:0007669"/>
    <property type="project" value="TreeGrafter"/>
</dbReference>
<dbReference type="Proteomes" id="UP000228945">
    <property type="component" value="Chromosome"/>
</dbReference>
<keyword evidence="3 6" id="KW-0812">Transmembrane</keyword>
<feature type="transmembrane region" description="Helical" evidence="6">
    <location>
        <begin position="34"/>
        <end position="52"/>
    </location>
</feature>
<dbReference type="InterPro" id="IPR006696">
    <property type="entry name" value="DUF423"/>
</dbReference>
<proteinExistence type="inferred from homology"/>
<comment type="subcellular location">
    <subcellularLocation>
        <location evidence="1">Membrane</location>
        <topology evidence="1">Multi-pass membrane protein</topology>
    </subcellularLocation>
</comment>
<dbReference type="AlphaFoldDB" id="A0A2D2B482"/>
<keyword evidence="4 6" id="KW-1133">Transmembrane helix</keyword>
<accession>A0A2D2B482</accession>
<name>A0A2D2B482_9CAUL</name>
<evidence type="ECO:0000256" key="3">
    <source>
        <dbReference type="ARBA" id="ARBA00022692"/>
    </source>
</evidence>
<keyword evidence="9" id="KW-1185">Reference proteome</keyword>
<evidence type="ECO:0000256" key="2">
    <source>
        <dbReference type="ARBA" id="ARBA00009694"/>
    </source>
</evidence>
<dbReference type="EMBL" id="CP024201">
    <property type="protein sequence ID" value="ATQ45057.1"/>
    <property type="molecule type" value="Genomic_DNA"/>
</dbReference>
<feature type="signal peptide" evidence="7">
    <location>
        <begin position="1"/>
        <end position="18"/>
    </location>
</feature>
<evidence type="ECO:0000256" key="6">
    <source>
        <dbReference type="SAM" id="Phobius"/>
    </source>
</evidence>
<evidence type="ECO:0000256" key="4">
    <source>
        <dbReference type="ARBA" id="ARBA00022989"/>
    </source>
</evidence>
<feature type="transmembrane region" description="Helical" evidence="6">
    <location>
        <begin position="64"/>
        <end position="81"/>
    </location>
</feature>
<evidence type="ECO:0000256" key="5">
    <source>
        <dbReference type="ARBA" id="ARBA00023136"/>
    </source>
</evidence>
<protein>
    <recommendedName>
        <fullName evidence="10">DUF423 domain-containing protein</fullName>
    </recommendedName>
</protein>
<keyword evidence="5 6" id="KW-0472">Membrane</keyword>
<evidence type="ECO:0000256" key="7">
    <source>
        <dbReference type="SAM" id="SignalP"/>
    </source>
</evidence>
<dbReference type="PANTHER" id="PTHR43461:SF1">
    <property type="entry name" value="TRANSMEMBRANE PROTEIN 256"/>
    <property type="match status" value="1"/>
</dbReference>
<dbReference type="PANTHER" id="PTHR43461">
    <property type="entry name" value="TRANSMEMBRANE PROTEIN 256"/>
    <property type="match status" value="1"/>
</dbReference>
<feature type="transmembrane region" description="Helical" evidence="6">
    <location>
        <begin position="87"/>
        <end position="108"/>
    </location>
</feature>
<sequence>MMLAAVSGLLSVAFGAFGAHGVSDPKAQEWLKTGAGYQAIHALATLACALFIAQGARGARFAPALFLGGTVLFSGSLYLMALGAPRWLGAVTPLGGLGFMAGWLVLAWSARTLRQDD</sequence>
<evidence type="ECO:0000256" key="1">
    <source>
        <dbReference type="ARBA" id="ARBA00004141"/>
    </source>
</evidence>
<evidence type="ECO:0000313" key="9">
    <source>
        <dbReference type="Proteomes" id="UP000228945"/>
    </source>
</evidence>
<organism evidence="8 9">
    <name type="scientific">Caulobacter mirabilis</name>
    <dbReference type="NCBI Taxonomy" id="69666"/>
    <lineage>
        <taxon>Bacteria</taxon>
        <taxon>Pseudomonadati</taxon>
        <taxon>Pseudomonadota</taxon>
        <taxon>Alphaproteobacteria</taxon>
        <taxon>Caulobacterales</taxon>
        <taxon>Caulobacteraceae</taxon>
        <taxon>Caulobacter</taxon>
    </lineage>
</organism>
<evidence type="ECO:0008006" key="10">
    <source>
        <dbReference type="Google" id="ProtNLM"/>
    </source>
</evidence>
<dbReference type="OrthoDB" id="9802121at2"/>
<keyword evidence="7" id="KW-0732">Signal</keyword>
<comment type="similarity">
    <text evidence="2">Belongs to the UPF0382 family.</text>
</comment>
<gene>
    <name evidence="8" type="ORF">CSW64_15730</name>
</gene>
<evidence type="ECO:0000313" key="8">
    <source>
        <dbReference type="EMBL" id="ATQ45057.1"/>
    </source>
</evidence>
<reference evidence="8 9" key="1">
    <citation type="submission" date="2017-10" db="EMBL/GenBank/DDBJ databases">
        <title>Genome sequence of Caulobacter mirabilis FWC38.</title>
        <authorList>
            <person name="Fiebig A."/>
            <person name="Crosson S."/>
        </authorList>
    </citation>
    <scope>NUCLEOTIDE SEQUENCE [LARGE SCALE GENOMIC DNA]</scope>
    <source>
        <strain evidence="8 9">FWC 38</strain>
    </source>
</reference>
<dbReference type="Pfam" id="PF04241">
    <property type="entry name" value="DUF423"/>
    <property type="match status" value="1"/>
</dbReference>
<dbReference type="KEGG" id="cmb:CSW64_15730"/>